<dbReference type="AlphaFoldDB" id="A0A1E5DZC5"/>
<dbReference type="eggNOG" id="COG3420">
    <property type="taxonomic scope" value="Bacteria"/>
</dbReference>
<feature type="signal peptide" evidence="2">
    <location>
        <begin position="1"/>
        <end position="17"/>
    </location>
</feature>
<evidence type="ECO:0000256" key="1">
    <source>
        <dbReference type="SAM" id="MobiDB-lite"/>
    </source>
</evidence>
<dbReference type="InterPro" id="IPR012334">
    <property type="entry name" value="Pectin_lyas_fold"/>
</dbReference>
<dbReference type="CDD" id="cd14251">
    <property type="entry name" value="PL-6"/>
    <property type="match status" value="1"/>
</dbReference>
<dbReference type="Proteomes" id="UP000094070">
    <property type="component" value="Unassembled WGS sequence"/>
</dbReference>
<feature type="compositionally biased region" description="Low complexity" evidence="1">
    <location>
        <begin position="52"/>
        <end position="69"/>
    </location>
</feature>
<dbReference type="InterPro" id="IPR011050">
    <property type="entry name" value="Pectin_lyase_fold/virulence"/>
</dbReference>
<feature type="chain" id="PRO_5009174579" evidence="2">
    <location>
        <begin position="18"/>
        <end position="926"/>
    </location>
</feature>
<dbReference type="InterPro" id="IPR039513">
    <property type="entry name" value="PL-6"/>
</dbReference>
<keyword evidence="3" id="KW-0456">Lyase</keyword>
<dbReference type="EMBL" id="AJYK02000097">
    <property type="protein sequence ID" value="OEF23167.1"/>
    <property type="molecule type" value="Genomic_DNA"/>
</dbReference>
<comment type="caution">
    <text evidence="3">The sequence shown here is derived from an EMBL/GenBank/DDBJ whole genome shotgun (WGS) entry which is preliminary data.</text>
</comment>
<gene>
    <name evidence="3" type="ORF">A1QC_12740</name>
</gene>
<evidence type="ECO:0000313" key="4">
    <source>
        <dbReference type="Proteomes" id="UP000094070"/>
    </source>
</evidence>
<accession>A0A1E5DZC5</accession>
<sequence length="926" mass="99400">MILKKSLLSLSIIFLMAGCNTSDEDSNINTNNETATSSESKDNTQSTDSKESTNSGSTSGGSTPSTGSESDNDTDTSTPIVATEHIVPNLPTAILTVPDVTCTEVFRSTSDLEDAVSKEMEPGTTLCLADGSYSDLEITYGGMGTQDKPIKVAAENPGKAILTGDVQIIMGGQYTQLQGLVFDGATTSSSNLISTRFGTHDLCNHCRITEIAVLNVDTHLGITSGDTSSGEWIHIFGQNNWLDHSIISGKTTASPMISFNRWVDSEWDDETKQAELAKNIIVYKNYIANRAPSEGKMFAGSSDNNYEAIRTGLSETHHFDANSLIVGNLFENIQGEAEVVSNKGTNNVISYNTIRNSYGSLTTRHGNSAKIENNFIFGDGYPFAGGLRIVDGNHSIVNNYISGARYKNTSHHGGIVILGSDGASDGDNGYQQVTNVHIANNTIVDSVNSLNIDGGGKSKQPNTVYLANNLIDKAIGPVITEAARGLPPTSTVVGNIIHGQSFSDDNAVPLGTSGFEFISAGLTMSHDGLYRPSLNTPNLDVVSNYEKGSFSAVIKDMDGEDRLELTMAGADEHLESTDTRSLKPLQYQDVGPIHYQLEKPVGIIQTEALTNVGFDDQLTGWTYSDASIVTDDLSFSRSASLEIGGSGYASQAITLTPNTRYSVSAFVKGPAQFAVNGVGSQGFNNTSNEYSWVNWEFHSGSVEHSELTLSLSENIDRNTEIGDHQLTAFRSNSGTSEVWIKHADNDNGKGDVGSSGDTAFDSSGSARIRFRSATDDFSATPGLSQVVDNLQANTDYVFSLYYYDNKKDSSLSELDFGVKVVNGNALMGETIAEKTVHVRDLDDAPQGSVKTGFRKVEVAFNSGANTSVEIYALMRITDSSAIDLDSDIGSQTEVRVDEFALTYQGAPASDTKAYFDDILMIKRIEK</sequence>
<evidence type="ECO:0000313" key="3">
    <source>
        <dbReference type="EMBL" id="OEF23167.1"/>
    </source>
</evidence>
<feature type="compositionally biased region" description="Polar residues" evidence="1">
    <location>
        <begin position="27"/>
        <end position="47"/>
    </location>
</feature>
<reference evidence="3 4" key="1">
    <citation type="journal article" date="2012" name="Science">
        <title>Ecological populations of bacteria act as socially cohesive units of antibiotic production and resistance.</title>
        <authorList>
            <person name="Cordero O.X."/>
            <person name="Wildschutte H."/>
            <person name="Kirkup B."/>
            <person name="Proehl S."/>
            <person name="Ngo L."/>
            <person name="Hussain F."/>
            <person name="Le Roux F."/>
            <person name="Mincer T."/>
            <person name="Polz M.F."/>
        </authorList>
    </citation>
    <scope>NUCLEOTIDE SEQUENCE [LARGE SCALE GENOMIC DNA]</scope>
    <source>
        <strain evidence="3 4">1S-45</strain>
    </source>
</reference>
<evidence type="ECO:0000256" key="2">
    <source>
        <dbReference type="SAM" id="SignalP"/>
    </source>
</evidence>
<dbReference type="RefSeq" id="WP_017023928.1">
    <property type="nucleotide sequence ID" value="NZ_AJYK02000097.1"/>
</dbReference>
<dbReference type="STRING" id="1188252.A1QC_12740"/>
<dbReference type="SUPFAM" id="SSF51126">
    <property type="entry name" value="Pectin lyase-like"/>
    <property type="match status" value="1"/>
</dbReference>
<keyword evidence="4" id="KW-1185">Reference proteome</keyword>
<dbReference type="Gene3D" id="2.160.20.10">
    <property type="entry name" value="Single-stranded right-handed beta-helix, Pectin lyase-like"/>
    <property type="match status" value="1"/>
</dbReference>
<proteinExistence type="predicted"/>
<keyword evidence="2" id="KW-0732">Signal</keyword>
<organism evidence="3 4">
    <name type="scientific">Vibrio rumoiensis 1S-45</name>
    <dbReference type="NCBI Taxonomy" id="1188252"/>
    <lineage>
        <taxon>Bacteria</taxon>
        <taxon>Pseudomonadati</taxon>
        <taxon>Pseudomonadota</taxon>
        <taxon>Gammaproteobacteria</taxon>
        <taxon>Vibrionales</taxon>
        <taxon>Vibrionaceae</taxon>
        <taxon>Vibrio</taxon>
    </lineage>
</organism>
<feature type="region of interest" description="Disordered" evidence="1">
    <location>
        <begin position="22"/>
        <end position="77"/>
    </location>
</feature>
<dbReference type="Pfam" id="PF14592">
    <property type="entry name" value="Chondroitinas_B"/>
    <property type="match status" value="1"/>
</dbReference>
<dbReference type="Gene3D" id="2.60.120.260">
    <property type="entry name" value="Galactose-binding domain-like"/>
    <property type="match status" value="1"/>
</dbReference>
<name>A0A1E5DZC5_9VIBR</name>
<dbReference type="OrthoDB" id="6475864at2"/>
<protein>
    <submittedName>
        <fullName evidence="3">Alginate lyase</fullName>
    </submittedName>
</protein>
<dbReference type="PROSITE" id="PS51257">
    <property type="entry name" value="PROKAR_LIPOPROTEIN"/>
    <property type="match status" value="1"/>
</dbReference>
<dbReference type="GO" id="GO:0016829">
    <property type="term" value="F:lyase activity"/>
    <property type="evidence" value="ECO:0007669"/>
    <property type="project" value="UniProtKB-KW"/>
</dbReference>